<evidence type="ECO:0000313" key="1">
    <source>
        <dbReference type="EMBL" id="TFK83698.1"/>
    </source>
</evidence>
<sequence>MPQHRADSAYWEGDQYLLEIKWQRRIANRPPRKTITPRLLVSSGKNPPLLLYGWPYKKNYFVDYARRHYLVYRTTKKNHAAFGDRDEFPFDELTDADCQDERKMFTYRVLAAMVVMDQLIDATGLHLELGRPLSLEYQGMLVLWKNDDIEEHCAIPALLGTLEPGQRVIEQAMNEGVDVAEKVELR</sequence>
<evidence type="ECO:0000313" key="2">
    <source>
        <dbReference type="Proteomes" id="UP000308197"/>
    </source>
</evidence>
<keyword evidence="2" id="KW-1185">Reference proteome</keyword>
<dbReference type="Proteomes" id="UP000308197">
    <property type="component" value="Unassembled WGS sequence"/>
</dbReference>
<proteinExistence type="predicted"/>
<accession>A0A5C3P563</accession>
<organism evidence="1 2">
    <name type="scientific">Polyporus arcularius HHB13444</name>
    <dbReference type="NCBI Taxonomy" id="1314778"/>
    <lineage>
        <taxon>Eukaryota</taxon>
        <taxon>Fungi</taxon>
        <taxon>Dikarya</taxon>
        <taxon>Basidiomycota</taxon>
        <taxon>Agaricomycotina</taxon>
        <taxon>Agaricomycetes</taxon>
        <taxon>Polyporales</taxon>
        <taxon>Polyporaceae</taxon>
        <taxon>Polyporus</taxon>
    </lineage>
</organism>
<name>A0A5C3P563_9APHY</name>
<dbReference type="AlphaFoldDB" id="A0A5C3P563"/>
<dbReference type="InParanoid" id="A0A5C3P563"/>
<dbReference type="EMBL" id="ML211372">
    <property type="protein sequence ID" value="TFK83698.1"/>
    <property type="molecule type" value="Genomic_DNA"/>
</dbReference>
<gene>
    <name evidence="1" type="ORF">K466DRAFT_602638</name>
</gene>
<protein>
    <submittedName>
        <fullName evidence="1">Uncharacterized protein</fullName>
    </submittedName>
</protein>
<reference evidence="1 2" key="1">
    <citation type="journal article" date="2019" name="Nat. Ecol. Evol.">
        <title>Megaphylogeny resolves global patterns of mushroom evolution.</title>
        <authorList>
            <person name="Varga T."/>
            <person name="Krizsan K."/>
            <person name="Foldi C."/>
            <person name="Dima B."/>
            <person name="Sanchez-Garcia M."/>
            <person name="Sanchez-Ramirez S."/>
            <person name="Szollosi G.J."/>
            <person name="Szarkandi J.G."/>
            <person name="Papp V."/>
            <person name="Albert L."/>
            <person name="Andreopoulos W."/>
            <person name="Angelini C."/>
            <person name="Antonin V."/>
            <person name="Barry K.W."/>
            <person name="Bougher N.L."/>
            <person name="Buchanan P."/>
            <person name="Buyck B."/>
            <person name="Bense V."/>
            <person name="Catcheside P."/>
            <person name="Chovatia M."/>
            <person name="Cooper J."/>
            <person name="Damon W."/>
            <person name="Desjardin D."/>
            <person name="Finy P."/>
            <person name="Geml J."/>
            <person name="Haridas S."/>
            <person name="Hughes K."/>
            <person name="Justo A."/>
            <person name="Karasinski D."/>
            <person name="Kautmanova I."/>
            <person name="Kiss B."/>
            <person name="Kocsube S."/>
            <person name="Kotiranta H."/>
            <person name="LaButti K.M."/>
            <person name="Lechner B.E."/>
            <person name="Liimatainen K."/>
            <person name="Lipzen A."/>
            <person name="Lukacs Z."/>
            <person name="Mihaltcheva S."/>
            <person name="Morgado L.N."/>
            <person name="Niskanen T."/>
            <person name="Noordeloos M.E."/>
            <person name="Ohm R.A."/>
            <person name="Ortiz-Santana B."/>
            <person name="Ovrebo C."/>
            <person name="Racz N."/>
            <person name="Riley R."/>
            <person name="Savchenko A."/>
            <person name="Shiryaev A."/>
            <person name="Soop K."/>
            <person name="Spirin V."/>
            <person name="Szebenyi C."/>
            <person name="Tomsovsky M."/>
            <person name="Tulloss R.E."/>
            <person name="Uehling J."/>
            <person name="Grigoriev I.V."/>
            <person name="Vagvolgyi C."/>
            <person name="Papp T."/>
            <person name="Martin F.M."/>
            <person name="Miettinen O."/>
            <person name="Hibbett D.S."/>
            <person name="Nagy L.G."/>
        </authorList>
    </citation>
    <scope>NUCLEOTIDE SEQUENCE [LARGE SCALE GENOMIC DNA]</scope>
    <source>
        <strain evidence="1 2">HHB13444</strain>
    </source>
</reference>